<name>A0A939S8T2_9BRAD</name>
<reference evidence="3 4" key="2">
    <citation type="journal article" date="2022" name="Int. J. Syst. Evol. Microbiol.">
        <title>Strains of Bradyrhizobium barranii sp. nov. associated with legumes native to Canada are symbionts of soybeans and belong to different subspecies (subsp. barranii subsp. nov. and subsp. apii subsp. nov.) and symbiovars (sv. glycinearum and sv. septentrionale).</title>
        <authorList>
            <person name="Bromfield E.S.P."/>
            <person name="Cloutier S."/>
            <person name="Wasai-Hara S."/>
            <person name="Minamisawa K."/>
        </authorList>
    </citation>
    <scope>NUCLEOTIDE SEQUENCE [LARGE SCALE GENOMIC DNA]</scope>
    <source>
        <strain evidence="3 4">144S4</strain>
        <plasmid evidence="4">pBb144S4a</plasmid>
    </source>
</reference>
<evidence type="ECO:0000313" key="3">
    <source>
        <dbReference type="EMBL" id="UEM17997.1"/>
    </source>
</evidence>
<gene>
    <name evidence="3" type="ORF">J4G43_053330</name>
    <name evidence="2" type="ORF">J4G43_53730</name>
</gene>
<accession>A0A939S8T2</accession>
<feature type="region of interest" description="Disordered" evidence="1">
    <location>
        <begin position="1"/>
        <end position="32"/>
    </location>
</feature>
<protein>
    <submittedName>
        <fullName evidence="2">Uncharacterized protein</fullName>
    </submittedName>
</protein>
<dbReference type="EMBL" id="CP086137">
    <property type="protein sequence ID" value="UEM17997.1"/>
    <property type="molecule type" value="Genomic_DNA"/>
</dbReference>
<reference evidence="2" key="1">
    <citation type="submission" date="2021-03" db="EMBL/GenBank/DDBJ databases">
        <title>Whole Genome Sequence of Bradyrhizobium sp. Strain 144S4.</title>
        <authorList>
            <person name="Bromfield E.S.P."/>
            <person name="Cloutier S."/>
        </authorList>
    </citation>
    <scope>NUCLEOTIDE SEQUENCE [LARGE SCALE GENOMIC DNA]</scope>
    <source>
        <strain evidence="2">144S4</strain>
    </source>
</reference>
<evidence type="ECO:0000313" key="2">
    <source>
        <dbReference type="EMBL" id="MBO1869260.1"/>
    </source>
</evidence>
<evidence type="ECO:0000313" key="4">
    <source>
        <dbReference type="Proteomes" id="UP000664702"/>
    </source>
</evidence>
<sequence length="94" mass="10403">MSKRPHETPTIHVHWVDRGHDPTQPPNLDFPTGTDIDLTGGMGKGCKTSLPYPAKRCGYYVVSCAKCHTKTIVTTAGRPDDPRSVKLRCKRQDA</sequence>
<evidence type="ECO:0000256" key="1">
    <source>
        <dbReference type="SAM" id="MobiDB-lite"/>
    </source>
</evidence>
<organism evidence="2">
    <name type="scientific">Bradyrhizobium barranii subsp. barranii</name>
    <dbReference type="NCBI Taxonomy" id="2823807"/>
    <lineage>
        <taxon>Bacteria</taxon>
        <taxon>Pseudomonadati</taxon>
        <taxon>Pseudomonadota</taxon>
        <taxon>Alphaproteobacteria</taxon>
        <taxon>Hyphomicrobiales</taxon>
        <taxon>Nitrobacteraceae</taxon>
        <taxon>Bradyrhizobium</taxon>
        <taxon>Bradyrhizobium barranii</taxon>
    </lineage>
</organism>
<dbReference type="RefSeq" id="WP_208089762.1">
    <property type="nucleotide sequence ID" value="NZ_CP086137.1"/>
</dbReference>
<geneLocation type="plasmid" evidence="3 4">
    <name>pBb144S4a</name>
</geneLocation>
<dbReference type="AlphaFoldDB" id="A0A939S8T2"/>
<dbReference type="EMBL" id="JAGEMI010000004">
    <property type="protein sequence ID" value="MBO1869260.1"/>
    <property type="molecule type" value="Genomic_DNA"/>
</dbReference>
<proteinExistence type="predicted"/>
<keyword evidence="3" id="KW-0614">Plasmid</keyword>
<dbReference type="KEGG" id="bban:J4G43_053330"/>
<feature type="compositionally biased region" description="Basic and acidic residues" evidence="1">
    <location>
        <begin position="1"/>
        <end position="21"/>
    </location>
</feature>
<dbReference type="Proteomes" id="UP000664702">
    <property type="component" value="Plasmid pBb144S4a"/>
</dbReference>